<proteinExistence type="predicted"/>
<evidence type="ECO:0000256" key="1">
    <source>
        <dbReference type="SAM" id="Phobius"/>
    </source>
</evidence>
<keyword evidence="1" id="KW-1133">Transmembrane helix</keyword>
<dbReference type="PANTHER" id="PTHR11161:SF0">
    <property type="entry name" value="O-ACYLTRANSFERASE LIKE PROTEIN"/>
    <property type="match status" value="1"/>
</dbReference>
<protein>
    <submittedName>
        <fullName evidence="2">Acyl_transf_3 domain-containing protein</fullName>
    </submittedName>
</protein>
<feature type="transmembrane region" description="Helical" evidence="1">
    <location>
        <begin position="102"/>
        <end position="122"/>
    </location>
</feature>
<organism evidence="2">
    <name type="scientific">Anisakis simplex</name>
    <name type="common">Herring worm</name>
    <dbReference type="NCBI Taxonomy" id="6269"/>
    <lineage>
        <taxon>Eukaryota</taxon>
        <taxon>Metazoa</taxon>
        <taxon>Ecdysozoa</taxon>
        <taxon>Nematoda</taxon>
        <taxon>Chromadorea</taxon>
        <taxon>Rhabditida</taxon>
        <taxon>Spirurina</taxon>
        <taxon>Ascaridomorpha</taxon>
        <taxon>Ascaridoidea</taxon>
        <taxon>Anisakidae</taxon>
        <taxon>Anisakis</taxon>
        <taxon>Anisakis simplex complex</taxon>
    </lineage>
</organism>
<dbReference type="WBParaSite" id="ASIM_0001916701-mRNA-1">
    <property type="protein sequence ID" value="ASIM_0001916701-mRNA-1"/>
    <property type="gene ID" value="ASIM_0001916701"/>
</dbReference>
<feature type="transmembrane region" description="Helical" evidence="1">
    <location>
        <begin position="30"/>
        <end position="51"/>
    </location>
</feature>
<reference evidence="2" key="1">
    <citation type="submission" date="2017-02" db="UniProtKB">
        <authorList>
            <consortium name="WormBaseParasite"/>
        </authorList>
    </citation>
    <scope>IDENTIFICATION</scope>
</reference>
<dbReference type="PANTHER" id="PTHR11161">
    <property type="entry name" value="O-ACYLTRANSFERASE"/>
    <property type="match status" value="1"/>
</dbReference>
<dbReference type="InterPro" id="IPR052728">
    <property type="entry name" value="O2_lipid_transport_reg"/>
</dbReference>
<dbReference type="AlphaFoldDB" id="A0A0M3KDW2"/>
<keyword evidence="1" id="KW-0812">Transmembrane</keyword>
<evidence type="ECO:0000313" key="2">
    <source>
        <dbReference type="WBParaSite" id="ASIM_0001916701-mRNA-1"/>
    </source>
</evidence>
<accession>A0A0M3KDW2</accession>
<feature type="transmembrane region" description="Helical" evidence="1">
    <location>
        <begin position="63"/>
        <end position="82"/>
    </location>
</feature>
<sequence length="138" mass="15636">LACVLGLHQNLKGTPISVISATIYDNFARLAWALALSWVVIACQLNIAGPIKDFLELGLWAPFSRLAYCSYLTHFFVLVIYESQLRRPLHFVSTIVTYIHDAVPIFIITFVFSLFWSCGFELSFGRLDKMLIDAVFGR</sequence>
<name>A0A0M3KDW2_ANISI</name>
<keyword evidence="1" id="KW-0472">Membrane</keyword>